<dbReference type="EMBL" id="NEVH01009828">
    <property type="protein sequence ID" value="PNF32628.1"/>
    <property type="molecule type" value="Genomic_DNA"/>
</dbReference>
<name>A0A2J7QVL4_9NEOP</name>
<accession>A0A2J7QVL4</accession>
<dbReference type="SUPFAM" id="SSF52047">
    <property type="entry name" value="RNI-like"/>
    <property type="match status" value="1"/>
</dbReference>
<evidence type="ECO:0000313" key="1">
    <source>
        <dbReference type="EMBL" id="PNF32628.1"/>
    </source>
</evidence>
<dbReference type="SMART" id="SM00367">
    <property type="entry name" value="LRR_CC"/>
    <property type="match status" value="1"/>
</dbReference>
<dbReference type="InParanoid" id="A0A2J7QVL4"/>
<dbReference type="Gene3D" id="3.80.10.10">
    <property type="entry name" value="Ribonuclease Inhibitor"/>
    <property type="match status" value="2"/>
</dbReference>
<dbReference type="Proteomes" id="UP000235965">
    <property type="component" value="Unassembled WGS sequence"/>
</dbReference>
<reference evidence="1 2" key="1">
    <citation type="submission" date="2017-12" db="EMBL/GenBank/DDBJ databases">
        <title>Hemimetabolous genomes reveal molecular basis of termite eusociality.</title>
        <authorList>
            <person name="Harrison M.C."/>
            <person name="Jongepier E."/>
            <person name="Robertson H.M."/>
            <person name="Arning N."/>
            <person name="Bitard-Feildel T."/>
            <person name="Chao H."/>
            <person name="Childers C.P."/>
            <person name="Dinh H."/>
            <person name="Doddapaneni H."/>
            <person name="Dugan S."/>
            <person name="Gowin J."/>
            <person name="Greiner C."/>
            <person name="Han Y."/>
            <person name="Hu H."/>
            <person name="Hughes D.S.T."/>
            <person name="Huylmans A.-K."/>
            <person name="Kemena C."/>
            <person name="Kremer L.P.M."/>
            <person name="Lee S.L."/>
            <person name="Lopez-Ezquerra A."/>
            <person name="Mallet L."/>
            <person name="Monroy-Kuhn J.M."/>
            <person name="Moser A."/>
            <person name="Murali S.C."/>
            <person name="Muzny D.M."/>
            <person name="Otani S."/>
            <person name="Piulachs M.-D."/>
            <person name="Poelchau M."/>
            <person name="Qu J."/>
            <person name="Schaub F."/>
            <person name="Wada-Katsumata A."/>
            <person name="Worley K.C."/>
            <person name="Xie Q."/>
            <person name="Ylla G."/>
            <person name="Poulsen M."/>
            <person name="Gibbs R.A."/>
            <person name="Schal C."/>
            <person name="Richards S."/>
            <person name="Belles X."/>
            <person name="Korb J."/>
            <person name="Bornberg-Bauer E."/>
        </authorList>
    </citation>
    <scope>NUCLEOTIDE SEQUENCE [LARGE SCALE GENOMIC DNA]</scope>
    <source>
        <tissue evidence="1">Whole body</tissue>
    </source>
</reference>
<dbReference type="OrthoDB" id="63112at2759"/>
<organism evidence="1 2">
    <name type="scientific">Cryptotermes secundus</name>
    <dbReference type="NCBI Taxonomy" id="105785"/>
    <lineage>
        <taxon>Eukaryota</taxon>
        <taxon>Metazoa</taxon>
        <taxon>Ecdysozoa</taxon>
        <taxon>Arthropoda</taxon>
        <taxon>Hexapoda</taxon>
        <taxon>Insecta</taxon>
        <taxon>Pterygota</taxon>
        <taxon>Neoptera</taxon>
        <taxon>Polyneoptera</taxon>
        <taxon>Dictyoptera</taxon>
        <taxon>Blattodea</taxon>
        <taxon>Blattoidea</taxon>
        <taxon>Termitoidae</taxon>
        <taxon>Kalotermitidae</taxon>
        <taxon>Cryptotermitinae</taxon>
        <taxon>Cryptotermes</taxon>
    </lineage>
</organism>
<dbReference type="InterPro" id="IPR006553">
    <property type="entry name" value="Leu-rich_rpt_Cys-con_subtyp"/>
</dbReference>
<dbReference type="InterPro" id="IPR032675">
    <property type="entry name" value="LRR_dom_sf"/>
</dbReference>
<comment type="caution">
    <text evidence="1">The sequence shown here is derived from an EMBL/GenBank/DDBJ whole genome shotgun (WGS) entry which is preliminary data.</text>
</comment>
<protein>
    <submittedName>
        <fullName evidence="1">Uncharacterized protein</fullName>
    </submittedName>
</protein>
<proteinExistence type="predicted"/>
<gene>
    <name evidence="1" type="ORF">B7P43_G17927</name>
</gene>
<evidence type="ECO:0000313" key="2">
    <source>
        <dbReference type="Proteomes" id="UP000235965"/>
    </source>
</evidence>
<keyword evidence="2" id="KW-1185">Reference proteome</keyword>
<dbReference type="AlphaFoldDB" id="A0A2J7QVL4"/>
<sequence length="500" mass="57369">MALLSRPECLISLAVEALVTYVSDLLLRLVTFPQYTATDNRKQRYVEQTCRRLQEEMYSTLPSSLVNEVTAKLLYCINKTYSDVYYSVYRQWGDEVLPMVLSAILHPALTRLESVEDLSHTVECHEFMWDRLFLNIHGMIHGFPNLKVLKYGYIRRTEEWTISDINVSENLEHFWFLELCNDKFLENVAAKCHRLKSIDVSNSSNVTDQSIQHFLKFEHLEGLNISFTGISECGLARLMAGLSQAKVCHSGCRTTFRSFGSNQITSFQIDTLASEFQNLTTVSLCPKDESSFSPLKKLKHLSRMTLSSMEFDQVEDLLFTIGTQLVFLELHYVYNVKISFIGEMCPSVRCFHLTSGSFLDTEAEFGFLLESRHRSCSAVFSSVVCLYLDFPRICTEYLVSECKQLRKLYVRTGSRSARQLLESVLQRNQLTQLEKYHWGTCTKTGGDVIVSRPTEESVCVSVVDPFQRSKILLRTEEVFLFRDQQDSSTDTANPGPRDLH</sequence>